<dbReference type="GO" id="GO:0016747">
    <property type="term" value="F:acyltransferase activity, transferring groups other than amino-acyl groups"/>
    <property type="evidence" value="ECO:0007669"/>
    <property type="project" value="InterPro"/>
</dbReference>
<dbReference type="InterPro" id="IPR016181">
    <property type="entry name" value="Acyl_CoA_acyltransferase"/>
</dbReference>
<evidence type="ECO:0000259" key="1">
    <source>
        <dbReference type="PROSITE" id="PS51186"/>
    </source>
</evidence>
<dbReference type="PANTHER" id="PTHR43792:SF1">
    <property type="entry name" value="N-ACETYLTRANSFERASE DOMAIN-CONTAINING PROTEIN"/>
    <property type="match status" value="1"/>
</dbReference>
<dbReference type="InterPro" id="IPR000182">
    <property type="entry name" value="GNAT_dom"/>
</dbReference>
<dbReference type="InterPro" id="IPR051531">
    <property type="entry name" value="N-acetyltransferase"/>
</dbReference>
<name>A0A2V4N4J7_9ACTN</name>
<comment type="caution">
    <text evidence="2">The sequence shown here is derived from an EMBL/GenBank/DDBJ whole genome shotgun (WGS) entry which is preliminary data.</text>
</comment>
<dbReference type="EMBL" id="PYBW01000201">
    <property type="protein sequence ID" value="PYC65617.1"/>
    <property type="molecule type" value="Genomic_DNA"/>
</dbReference>
<dbReference type="PANTHER" id="PTHR43792">
    <property type="entry name" value="GNAT FAMILY, PUTATIVE (AFU_ORTHOLOGUE AFUA_3G00765)-RELATED-RELATED"/>
    <property type="match status" value="1"/>
</dbReference>
<dbReference type="SUPFAM" id="SSF55729">
    <property type="entry name" value="Acyl-CoA N-acyltransferases (Nat)"/>
    <property type="match status" value="1"/>
</dbReference>
<reference evidence="2 3" key="1">
    <citation type="submission" date="2018-03" db="EMBL/GenBank/DDBJ databases">
        <title>Bioinformatic expansion and discovery of thiopeptide antibiotics.</title>
        <authorList>
            <person name="Schwalen C.J."/>
            <person name="Hudson G.A."/>
            <person name="Mitchell D.A."/>
        </authorList>
    </citation>
    <scope>NUCLEOTIDE SEQUENCE [LARGE SCALE GENOMIC DNA]</scope>
    <source>
        <strain evidence="2 3">ATCC 21389</strain>
    </source>
</reference>
<proteinExistence type="predicted"/>
<evidence type="ECO:0000313" key="3">
    <source>
        <dbReference type="Proteomes" id="UP000248039"/>
    </source>
</evidence>
<dbReference type="Gene3D" id="3.40.630.30">
    <property type="match status" value="1"/>
</dbReference>
<dbReference type="AlphaFoldDB" id="A0A2V4N4J7"/>
<protein>
    <submittedName>
        <fullName evidence="2">GNAT family N-acetyltransferase</fullName>
    </submittedName>
</protein>
<sequence>MPIIVGARPDHARQYRAWDTLPGRAEGDRVQAIEAEPIGTERFVIEPLTVEHAPAMAAVLADPALYAYTGGTAPQVAELRERYARWVAGSGEPGTAWCNWVLRDRASGELVGWLQATVSGRAAAELAWVVGSARQGQGVAKEAARALAGWLRGQGVALLVAHVHPGHAASAAVAAAAGLRPTGRLVDGEVRWEG</sequence>
<keyword evidence="2" id="KW-0808">Transferase</keyword>
<gene>
    <name evidence="2" type="ORF">C7C46_32420</name>
</gene>
<evidence type="ECO:0000313" key="2">
    <source>
        <dbReference type="EMBL" id="PYC65617.1"/>
    </source>
</evidence>
<dbReference type="Proteomes" id="UP000248039">
    <property type="component" value="Unassembled WGS sequence"/>
</dbReference>
<dbReference type="PROSITE" id="PS51186">
    <property type="entry name" value="GNAT"/>
    <property type="match status" value="1"/>
</dbReference>
<dbReference type="Pfam" id="PF13302">
    <property type="entry name" value="Acetyltransf_3"/>
    <property type="match status" value="1"/>
</dbReference>
<dbReference type="OrthoDB" id="4403558at2"/>
<accession>A0A2V4N4J7</accession>
<feature type="domain" description="N-acetyltransferase" evidence="1">
    <location>
        <begin position="43"/>
        <end position="194"/>
    </location>
</feature>
<keyword evidence="3" id="KW-1185">Reference proteome</keyword>
<organism evidence="2 3">
    <name type="scientific">Streptomyces tateyamensis</name>
    <dbReference type="NCBI Taxonomy" id="565073"/>
    <lineage>
        <taxon>Bacteria</taxon>
        <taxon>Bacillati</taxon>
        <taxon>Actinomycetota</taxon>
        <taxon>Actinomycetes</taxon>
        <taxon>Kitasatosporales</taxon>
        <taxon>Streptomycetaceae</taxon>
        <taxon>Streptomyces</taxon>
    </lineage>
</organism>